<proteinExistence type="predicted"/>
<evidence type="ECO:0000313" key="1">
    <source>
        <dbReference type="EMBL" id="KAK7306865.1"/>
    </source>
</evidence>
<organism evidence="1 2">
    <name type="scientific">Canavalia gladiata</name>
    <name type="common">Sword bean</name>
    <name type="synonym">Dolichos gladiatus</name>
    <dbReference type="NCBI Taxonomy" id="3824"/>
    <lineage>
        <taxon>Eukaryota</taxon>
        <taxon>Viridiplantae</taxon>
        <taxon>Streptophyta</taxon>
        <taxon>Embryophyta</taxon>
        <taxon>Tracheophyta</taxon>
        <taxon>Spermatophyta</taxon>
        <taxon>Magnoliopsida</taxon>
        <taxon>eudicotyledons</taxon>
        <taxon>Gunneridae</taxon>
        <taxon>Pentapetalae</taxon>
        <taxon>rosids</taxon>
        <taxon>fabids</taxon>
        <taxon>Fabales</taxon>
        <taxon>Fabaceae</taxon>
        <taxon>Papilionoideae</taxon>
        <taxon>50 kb inversion clade</taxon>
        <taxon>NPAAA clade</taxon>
        <taxon>indigoferoid/millettioid clade</taxon>
        <taxon>Phaseoleae</taxon>
        <taxon>Canavalia</taxon>
    </lineage>
</organism>
<name>A0AAN9JWK3_CANGL</name>
<accession>A0AAN9JWK3</accession>
<reference evidence="1 2" key="1">
    <citation type="submission" date="2024-01" db="EMBL/GenBank/DDBJ databases">
        <title>The genomes of 5 underutilized Papilionoideae crops provide insights into root nodulation and disease resistanc.</title>
        <authorList>
            <person name="Jiang F."/>
        </authorList>
    </citation>
    <scope>NUCLEOTIDE SEQUENCE [LARGE SCALE GENOMIC DNA]</scope>
    <source>
        <strain evidence="1">LVBAO_FW01</strain>
        <tissue evidence="1">Leaves</tissue>
    </source>
</reference>
<dbReference type="AlphaFoldDB" id="A0AAN9JWK3"/>
<evidence type="ECO:0000313" key="2">
    <source>
        <dbReference type="Proteomes" id="UP001367508"/>
    </source>
</evidence>
<comment type="caution">
    <text evidence="1">The sequence shown here is derived from an EMBL/GenBank/DDBJ whole genome shotgun (WGS) entry which is preliminary data.</text>
</comment>
<dbReference type="Proteomes" id="UP001367508">
    <property type="component" value="Unassembled WGS sequence"/>
</dbReference>
<keyword evidence="2" id="KW-1185">Reference proteome</keyword>
<gene>
    <name evidence="1" type="ORF">VNO77_44825</name>
</gene>
<sequence length="114" mass="12784">MVGRSNSYRTGSLQELDSTFIQNEIPSSSTMRPKLRAASLVNSSQEFHGCSQIQHPELDPCRTTIDSDAIGEYRFHSYSDLRPSHDPVDSLHDILWMVLILGKLGNIRPIKKGS</sequence>
<protein>
    <submittedName>
        <fullName evidence="1">Uncharacterized protein</fullName>
    </submittedName>
</protein>
<dbReference type="EMBL" id="JAYMYQ010000011">
    <property type="protein sequence ID" value="KAK7306865.1"/>
    <property type="molecule type" value="Genomic_DNA"/>
</dbReference>